<keyword evidence="9" id="KW-1185">Reference proteome</keyword>
<evidence type="ECO:0000256" key="2">
    <source>
        <dbReference type="ARBA" id="ARBA00022692"/>
    </source>
</evidence>
<evidence type="ECO:0000313" key="8">
    <source>
        <dbReference type="EMBL" id="CAF1024985.1"/>
    </source>
</evidence>
<dbReference type="Gene3D" id="1.20.1070.10">
    <property type="entry name" value="Rhodopsin 7-helix transmembrane proteins"/>
    <property type="match status" value="1"/>
</dbReference>
<feature type="transmembrane region" description="Helical" evidence="5">
    <location>
        <begin position="255"/>
        <end position="279"/>
    </location>
</feature>
<dbReference type="EMBL" id="CAJNOM010000074">
    <property type="protein sequence ID" value="CAF0986430.1"/>
    <property type="molecule type" value="Genomic_DNA"/>
</dbReference>
<dbReference type="Proteomes" id="UP000663832">
    <property type="component" value="Unassembled WGS sequence"/>
</dbReference>
<feature type="transmembrane region" description="Helical" evidence="5">
    <location>
        <begin position="96"/>
        <end position="114"/>
    </location>
</feature>
<evidence type="ECO:0000259" key="6">
    <source>
        <dbReference type="PROSITE" id="PS50262"/>
    </source>
</evidence>
<dbReference type="InterPro" id="IPR000276">
    <property type="entry name" value="GPCR_Rhodpsn"/>
</dbReference>
<gene>
    <name evidence="7" type="ORF">QVE165_LOCUS14148</name>
    <name evidence="8" type="ORF">QVE165_LOCUS16215</name>
</gene>
<evidence type="ECO:0000313" key="9">
    <source>
        <dbReference type="Proteomes" id="UP000663832"/>
    </source>
</evidence>
<name>A0A814IJH1_9BILA</name>
<protein>
    <recommendedName>
        <fullName evidence="6">G-protein coupled receptors family 1 profile domain-containing protein</fullName>
    </recommendedName>
</protein>
<dbReference type="Pfam" id="PF00001">
    <property type="entry name" value="7tm_1"/>
    <property type="match status" value="1"/>
</dbReference>
<dbReference type="PROSITE" id="PS50262">
    <property type="entry name" value="G_PROTEIN_RECEP_F1_2"/>
    <property type="match status" value="1"/>
</dbReference>
<keyword evidence="4 5" id="KW-0472">Membrane</keyword>
<keyword evidence="3 5" id="KW-1133">Transmembrane helix</keyword>
<dbReference type="SUPFAM" id="SSF81321">
    <property type="entry name" value="Family A G protein-coupled receptor-like"/>
    <property type="match status" value="1"/>
</dbReference>
<feature type="transmembrane region" description="Helical" evidence="5">
    <location>
        <begin position="188"/>
        <end position="207"/>
    </location>
</feature>
<dbReference type="GO" id="GO:0016020">
    <property type="term" value="C:membrane"/>
    <property type="evidence" value="ECO:0007669"/>
    <property type="project" value="UniProtKB-SubCell"/>
</dbReference>
<reference evidence="8" key="1">
    <citation type="submission" date="2021-02" db="EMBL/GenBank/DDBJ databases">
        <authorList>
            <person name="Nowell W R."/>
        </authorList>
    </citation>
    <scope>NUCLEOTIDE SEQUENCE</scope>
</reference>
<evidence type="ECO:0000256" key="1">
    <source>
        <dbReference type="ARBA" id="ARBA00004370"/>
    </source>
</evidence>
<comment type="subcellular location">
    <subcellularLocation>
        <location evidence="1">Membrane</location>
    </subcellularLocation>
</comment>
<dbReference type="EMBL" id="CAJNOM010000090">
    <property type="protein sequence ID" value="CAF1024985.1"/>
    <property type="molecule type" value="Genomic_DNA"/>
</dbReference>
<evidence type="ECO:0000313" key="7">
    <source>
        <dbReference type="EMBL" id="CAF0986430.1"/>
    </source>
</evidence>
<dbReference type="PANTHER" id="PTHR46641:SF8">
    <property type="entry name" value="G-PROTEIN COUPLED RECEPTORS FAMILY 1 PROFILE DOMAIN-CONTAINING PROTEIN"/>
    <property type="match status" value="1"/>
</dbReference>
<dbReference type="InterPro" id="IPR052954">
    <property type="entry name" value="GPCR-Ligand_Int"/>
</dbReference>
<proteinExistence type="predicted"/>
<dbReference type="OrthoDB" id="9998290at2759"/>
<evidence type="ECO:0000256" key="4">
    <source>
        <dbReference type="ARBA" id="ARBA00023136"/>
    </source>
</evidence>
<dbReference type="InterPro" id="IPR017452">
    <property type="entry name" value="GPCR_Rhodpsn_7TM"/>
</dbReference>
<evidence type="ECO:0000256" key="5">
    <source>
        <dbReference type="SAM" id="Phobius"/>
    </source>
</evidence>
<comment type="caution">
    <text evidence="8">The sequence shown here is derived from an EMBL/GenBank/DDBJ whole genome shotgun (WGS) entry which is preliminary data.</text>
</comment>
<organism evidence="8 9">
    <name type="scientific">Adineta steineri</name>
    <dbReference type="NCBI Taxonomy" id="433720"/>
    <lineage>
        <taxon>Eukaryota</taxon>
        <taxon>Metazoa</taxon>
        <taxon>Spiralia</taxon>
        <taxon>Gnathifera</taxon>
        <taxon>Rotifera</taxon>
        <taxon>Eurotatoria</taxon>
        <taxon>Bdelloidea</taxon>
        <taxon>Adinetida</taxon>
        <taxon>Adinetidae</taxon>
        <taxon>Adineta</taxon>
    </lineage>
</organism>
<evidence type="ECO:0000256" key="3">
    <source>
        <dbReference type="ARBA" id="ARBA00022989"/>
    </source>
</evidence>
<dbReference type="AlphaFoldDB" id="A0A814IJH1"/>
<accession>A0A814IJH1</accession>
<dbReference type="PANTHER" id="PTHR46641">
    <property type="entry name" value="FMRFAMIDE RECEPTOR-RELATED"/>
    <property type="match status" value="1"/>
</dbReference>
<feature type="transmembrane region" description="Helical" evidence="5">
    <location>
        <begin position="54"/>
        <end position="76"/>
    </location>
</feature>
<feature type="transmembrane region" description="Helical" evidence="5">
    <location>
        <begin position="22"/>
        <end position="42"/>
    </location>
</feature>
<dbReference type="GO" id="GO:0004930">
    <property type="term" value="F:G protein-coupled receptor activity"/>
    <property type="evidence" value="ECO:0007669"/>
    <property type="project" value="InterPro"/>
</dbReference>
<feature type="transmembrane region" description="Helical" evidence="5">
    <location>
        <begin position="299"/>
        <end position="321"/>
    </location>
</feature>
<keyword evidence="2 5" id="KW-0812">Transmembrane</keyword>
<feature type="transmembrane region" description="Helical" evidence="5">
    <location>
        <begin position="135"/>
        <end position="155"/>
    </location>
</feature>
<sequence>MNNITTTASINFSLINQIINRYVSIPFLFFGIIGNILNLLIFTRKIFHNNICVTYFRASTIFDSLVIIVGLLPRLFNGFGIDPTQYSTVLCRIRFFITYFGGYTAAWFISLACVERYLSSSRDIYKRQLITMKRAYISMICVMLVGFVAFGEQFYCIDINQNLLGAPQSCYQLKVNIHCQIADSLMQFIFEILLPAIFMVTFGLLTLRNVHQTQNRISAIRTNHLPASHQLTNIRNNTSFSVEVNRTVQKRDSQLITMLLIQVAVFVISTLPISIYKIYSIATIYSTKSTLRKSWENTIFNICVISLFINNSVTFYVYTLTGRVFRKELMKLFRLA</sequence>
<feature type="domain" description="G-protein coupled receptors family 1 profile" evidence="6">
    <location>
        <begin position="34"/>
        <end position="318"/>
    </location>
</feature>